<dbReference type="Proteomes" id="UP000007879">
    <property type="component" value="Unassembled WGS sequence"/>
</dbReference>
<reference evidence="2" key="2">
    <citation type="submission" date="2017-05" db="UniProtKB">
        <authorList>
            <consortium name="EnsemblMetazoa"/>
        </authorList>
    </citation>
    <scope>IDENTIFICATION</scope>
</reference>
<evidence type="ECO:0000313" key="3">
    <source>
        <dbReference type="Proteomes" id="UP000007879"/>
    </source>
</evidence>
<evidence type="ECO:0000313" key="2">
    <source>
        <dbReference type="EnsemblMetazoa" id="Aqu2.1.42788_001"/>
    </source>
</evidence>
<organism evidence="2">
    <name type="scientific">Amphimedon queenslandica</name>
    <name type="common">Sponge</name>
    <dbReference type="NCBI Taxonomy" id="400682"/>
    <lineage>
        <taxon>Eukaryota</taxon>
        <taxon>Metazoa</taxon>
        <taxon>Porifera</taxon>
        <taxon>Demospongiae</taxon>
        <taxon>Heteroscleromorpha</taxon>
        <taxon>Haplosclerida</taxon>
        <taxon>Niphatidae</taxon>
        <taxon>Amphimedon</taxon>
    </lineage>
</organism>
<dbReference type="InParanoid" id="A0A1X7VTP1"/>
<dbReference type="AlphaFoldDB" id="A0A1X7VTP1"/>
<name>A0A1X7VTP1_AMPQE</name>
<accession>A0A1X7VTP1</accession>
<reference evidence="3" key="1">
    <citation type="journal article" date="2010" name="Nature">
        <title>The Amphimedon queenslandica genome and the evolution of animal complexity.</title>
        <authorList>
            <person name="Srivastava M."/>
            <person name="Simakov O."/>
            <person name="Chapman J."/>
            <person name="Fahey B."/>
            <person name="Gauthier M.E."/>
            <person name="Mitros T."/>
            <person name="Richards G.S."/>
            <person name="Conaco C."/>
            <person name="Dacre M."/>
            <person name="Hellsten U."/>
            <person name="Larroux C."/>
            <person name="Putnam N.H."/>
            <person name="Stanke M."/>
            <person name="Adamska M."/>
            <person name="Darling A."/>
            <person name="Degnan S.M."/>
            <person name="Oakley T.H."/>
            <person name="Plachetzki D.C."/>
            <person name="Zhai Y."/>
            <person name="Adamski M."/>
            <person name="Calcino A."/>
            <person name="Cummins S.F."/>
            <person name="Goodstein D.M."/>
            <person name="Harris C."/>
            <person name="Jackson D.J."/>
            <person name="Leys S.P."/>
            <person name="Shu S."/>
            <person name="Woodcroft B.J."/>
            <person name="Vervoort M."/>
            <person name="Kosik K.S."/>
            <person name="Manning G."/>
            <person name="Degnan B.M."/>
            <person name="Rokhsar D.S."/>
        </authorList>
    </citation>
    <scope>NUCLEOTIDE SEQUENCE [LARGE SCALE GENOMIC DNA]</scope>
</reference>
<proteinExistence type="predicted"/>
<sequence>MAVVFLLFLLVVSEGSFFDGPLQPKFSETYKAWIFQTIYAYNTTIEANGYTVRDQAGGREIQNVTIRYENGTLLDQYSQLHRMDINTTFLTTWDIKGNTTCVKSAGLMTPSIWDWVPFTNYTGRDYFFNVDEWFYFGSRLNRTYVDDLSLSVSIEDSTIPLIVYDHTYAIRSVFYSFDSSYKPADSDFQPPPNCNDSYGGNKQVSPMLELIKGNKRKQRLFFL</sequence>
<dbReference type="EnsemblMetazoa" id="Aqu2.1.42788_001">
    <property type="protein sequence ID" value="Aqu2.1.42788_001"/>
    <property type="gene ID" value="Aqu2.1.42788"/>
</dbReference>
<feature type="chain" id="PRO_5012643350" evidence="1">
    <location>
        <begin position="16"/>
        <end position="223"/>
    </location>
</feature>
<evidence type="ECO:0000256" key="1">
    <source>
        <dbReference type="SAM" id="SignalP"/>
    </source>
</evidence>
<feature type="signal peptide" evidence="1">
    <location>
        <begin position="1"/>
        <end position="15"/>
    </location>
</feature>
<gene>
    <name evidence="2" type="primary">109584852</name>
</gene>
<keyword evidence="3" id="KW-1185">Reference proteome</keyword>
<dbReference type="EnsemblMetazoa" id="XM_020000750.1">
    <property type="protein sequence ID" value="XP_019856309.1"/>
    <property type="gene ID" value="LOC109584852"/>
</dbReference>
<protein>
    <submittedName>
        <fullName evidence="2">Uncharacterized protein</fullName>
    </submittedName>
</protein>
<keyword evidence="1" id="KW-0732">Signal</keyword>